<feature type="transmembrane region" description="Helical" evidence="14">
    <location>
        <begin position="497"/>
        <end position="514"/>
    </location>
</feature>
<evidence type="ECO:0000256" key="1">
    <source>
        <dbReference type="ARBA" id="ARBA00004123"/>
    </source>
</evidence>
<proteinExistence type="predicted"/>
<evidence type="ECO:0000256" key="2">
    <source>
        <dbReference type="ARBA" id="ARBA00022553"/>
    </source>
</evidence>
<reference evidence="17 18" key="1">
    <citation type="submission" date="2019-08" db="EMBL/GenBank/DDBJ databases">
        <title>The genome of the soybean aphid Biotype 1, its phylome, world population structure and adaptation to the North American continent.</title>
        <authorList>
            <person name="Giordano R."/>
            <person name="Donthu R.K."/>
            <person name="Hernandez A.G."/>
            <person name="Wright C.L."/>
            <person name="Zimin A.V."/>
        </authorList>
    </citation>
    <scope>NUCLEOTIDE SEQUENCE [LARGE SCALE GENOMIC DNA]</scope>
    <source>
        <tissue evidence="17">Whole aphids</tissue>
    </source>
</reference>
<dbReference type="EMBL" id="VYZN01000001">
    <property type="protein sequence ID" value="KAE9545657.1"/>
    <property type="molecule type" value="Genomic_DNA"/>
</dbReference>
<evidence type="ECO:0000256" key="6">
    <source>
        <dbReference type="ARBA" id="ARBA00023015"/>
    </source>
</evidence>
<feature type="domain" description="CXXC-type" evidence="16">
    <location>
        <begin position="114"/>
        <end position="159"/>
    </location>
</feature>
<feature type="transmembrane region" description="Helical" evidence="14">
    <location>
        <begin position="534"/>
        <end position="557"/>
    </location>
</feature>
<organism evidence="17 18">
    <name type="scientific">Aphis glycines</name>
    <name type="common">Soybean aphid</name>
    <dbReference type="NCBI Taxonomy" id="307491"/>
    <lineage>
        <taxon>Eukaryota</taxon>
        <taxon>Metazoa</taxon>
        <taxon>Ecdysozoa</taxon>
        <taxon>Arthropoda</taxon>
        <taxon>Hexapoda</taxon>
        <taxon>Insecta</taxon>
        <taxon>Pterygota</taxon>
        <taxon>Neoptera</taxon>
        <taxon>Paraneoptera</taxon>
        <taxon>Hemiptera</taxon>
        <taxon>Sternorrhyncha</taxon>
        <taxon>Aphidomorpha</taxon>
        <taxon>Aphidoidea</taxon>
        <taxon>Aphididae</taxon>
        <taxon>Aphidini</taxon>
        <taxon>Aphis</taxon>
        <taxon>Aphis</taxon>
    </lineage>
</organism>
<dbReference type="Proteomes" id="UP000475862">
    <property type="component" value="Unassembled WGS sequence"/>
</dbReference>
<evidence type="ECO:0000259" key="15">
    <source>
        <dbReference type="PROSITE" id="PS50016"/>
    </source>
</evidence>
<evidence type="ECO:0000256" key="9">
    <source>
        <dbReference type="ARBA" id="ARBA00023242"/>
    </source>
</evidence>
<dbReference type="AlphaFoldDB" id="A0A6G0U9M3"/>
<dbReference type="OrthoDB" id="419183at2759"/>
<keyword evidence="14" id="KW-0472">Membrane</keyword>
<gene>
    <name evidence="17" type="ORF">AGLY_001200</name>
</gene>
<keyword evidence="6" id="KW-0805">Transcription regulation</keyword>
<keyword evidence="3" id="KW-0479">Metal-binding</keyword>
<evidence type="ECO:0000313" key="17">
    <source>
        <dbReference type="EMBL" id="KAE9545657.1"/>
    </source>
</evidence>
<accession>A0A6G0U9M3</accession>
<keyword evidence="18" id="KW-1185">Reference proteome</keyword>
<dbReference type="GO" id="GO:0048188">
    <property type="term" value="C:Set1C/COMPASS complex"/>
    <property type="evidence" value="ECO:0007669"/>
    <property type="project" value="InterPro"/>
</dbReference>
<dbReference type="PANTHER" id="PTHR46174:SF1">
    <property type="entry name" value="CXXC-TYPE ZINC FINGER PROTEIN 1"/>
    <property type="match status" value="1"/>
</dbReference>
<dbReference type="InterPro" id="IPR019787">
    <property type="entry name" value="Znf_PHD-finger"/>
</dbReference>
<dbReference type="InterPro" id="IPR001965">
    <property type="entry name" value="Znf_PHD"/>
</dbReference>
<dbReference type="PANTHER" id="PTHR46174">
    <property type="entry name" value="CXXC-TYPE ZINC FINGER PROTEIN 1"/>
    <property type="match status" value="1"/>
</dbReference>
<evidence type="ECO:0000256" key="11">
    <source>
        <dbReference type="ARBA" id="ARBA00081451"/>
    </source>
</evidence>
<evidence type="ECO:0000256" key="8">
    <source>
        <dbReference type="ARBA" id="ARBA00023163"/>
    </source>
</evidence>
<dbReference type="GO" id="GO:0045893">
    <property type="term" value="P:positive regulation of DNA-templated transcription"/>
    <property type="evidence" value="ECO:0007669"/>
    <property type="project" value="TreeGrafter"/>
</dbReference>
<dbReference type="SUPFAM" id="SSF57903">
    <property type="entry name" value="FYVE/PHD zinc finger"/>
    <property type="match status" value="1"/>
</dbReference>
<dbReference type="PROSITE" id="PS01359">
    <property type="entry name" value="ZF_PHD_1"/>
    <property type="match status" value="1"/>
</dbReference>
<dbReference type="FunFam" id="3.30.40.10:FF:000138">
    <property type="entry name" value="CXXC-type zinc finger protein 1"/>
    <property type="match status" value="1"/>
</dbReference>
<evidence type="ECO:0000256" key="14">
    <source>
        <dbReference type="SAM" id="Phobius"/>
    </source>
</evidence>
<keyword evidence="14" id="KW-1133">Transmembrane helix</keyword>
<keyword evidence="13" id="KW-0175">Coiled coil</keyword>
<sequence length="568" mass="66281">MPRLSKEEIAKQFMLPERKSKIATLLKQDGQAYCICRSSDCSRFMIGCDACEDWYHGDCIGITRKQSKLIKHYFCDKCKSEDPSLKTIFKTSLSRSDFKEKSDHYVGSKRDNCEKYRPKHRSCGHCDNCKRVENCGLCLGCTEMRRFGGSDLCENKICLNINKQANRSLSKSTKRKRKDSSSDGDHVSLPLLNRDHCYGPGCTQIARYNSKYCSDKCGLSLANARIFHVLPPRLQEWALSPCIAEETNKKDLEVVRKEQLEVRDILKELDKRHKELDKLLEKAKLLSVDVNQEVQDIDEEMSMHCVTCGHEIHTRTAVKHMEKCFNKYESQSSFGSIYKTRIDGNNMFCDFYNSSQRTYCKRLRVLCPEHFKDSTVISDTEVCGCPLVSNVFNLTGEFCRVPKKTCIKHYCWDKLRRAEIDMERVRQWLKLDELVEKERQIRYRMSSRAGVLPLMLHSTYDHELMERLTAEANNSQHQRENNSCISSKSTNRTVTSWDLFISTFYFIVLIYFYSEFNTEFIIQPHGLSIDLAVIFIKFMNNSIFWLKTFYLFIFLSLKGRYQLMTIIP</sequence>
<dbReference type="InterPro" id="IPR022056">
    <property type="entry name" value="CpG-bd_C"/>
</dbReference>
<comment type="caution">
    <text evidence="17">The sequence shown here is derived from an EMBL/GenBank/DDBJ whole genome shotgun (WGS) entry which is preliminary data.</text>
</comment>
<keyword evidence="4 12" id="KW-0863">Zinc-finger</keyword>
<dbReference type="InterPro" id="IPR011011">
    <property type="entry name" value="Znf_FYVE_PHD"/>
</dbReference>
<comment type="subcellular location">
    <subcellularLocation>
        <location evidence="1">Nucleus</location>
    </subcellularLocation>
</comment>
<protein>
    <recommendedName>
        <fullName evidence="10">CXXC-type zinc finger protein 1</fullName>
    </recommendedName>
    <alternativeName>
        <fullName evidence="11">PHD finger and CXXC domain-containing protein 1</fullName>
    </alternativeName>
</protein>
<keyword evidence="14" id="KW-0812">Transmembrane</keyword>
<feature type="domain" description="PHD-type" evidence="15">
    <location>
        <begin position="31"/>
        <end position="81"/>
    </location>
</feature>
<dbReference type="InterPro" id="IPR019786">
    <property type="entry name" value="Zinc_finger_PHD-type_CS"/>
</dbReference>
<dbReference type="Pfam" id="PF12269">
    <property type="entry name" value="CpG_bind_C"/>
    <property type="match status" value="1"/>
</dbReference>
<evidence type="ECO:0000256" key="12">
    <source>
        <dbReference type="PROSITE-ProRule" id="PRU00509"/>
    </source>
</evidence>
<dbReference type="Gene3D" id="3.30.40.10">
    <property type="entry name" value="Zinc/RING finger domain, C3HC4 (zinc finger)"/>
    <property type="match status" value="1"/>
</dbReference>
<evidence type="ECO:0000256" key="4">
    <source>
        <dbReference type="ARBA" id="ARBA00022771"/>
    </source>
</evidence>
<dbReference type="GO" id="GO:0008270">
    <property type="term" value="F:zinc ion binding"/>
    <property type="evidence" value="ECO:0007669"/>
    <property type="project" value="UniProtKB-KW"/>
</dbReference>
<dbReference type="InterPro" id="IPR002857">
    <property type="entry name" value="Znf_CXXC"/>
</dbReference>
<keyword evidence="7" id="KW-0238">DNA-binding</keyword>
<evidence type="ECO:0000256" key="7">
    <source>
        <dbReference type="ARBA" id="ARBA00023125"/>
    </source>
</evidence>
<dbReference type="SMART" id="SM00249">
    <property type="entry name" value="PHD"/>
    <property type="match status" value="1"/>
</dbReference>
<evidence type="ECO:0000256" key="10">
    <source>
        <dbReference type="ARBA" id="ARBA00023828"/>
    </source>
</evidence>
<evidence type="ECO:0000259" key="16">
    <source>
        <dbReference type="PROSITE" id="PS51058"/>
    </source>
</evidence>
<dbReference type="InterPro" id="IPR013083">
    <property type="entry name" value="Znf_RING/FYVE/PHD"/>
</dbReference>
<feature type="coiled-coil region" evidence="13">
    <location>
        <begin position="262"/>
        <end position="300"/>
    </location>
</feature>
<dbReference type="GO" id="GO:0003677">
    <property type="term" value="F:DNA binding"/>
    <property type="evidence" value="ECO:0007669"/>
    <property type="project" value="UniProtKB-KW"/>
</dbReference>
<keyword evidence="9" id="KW-0539">Nucleus</keyword>
<keyword evidence="2" id="KW-0597">Phosphoprotein</keyword>
<name>A0A6G0U9M3_APHGL</name>
<dbReference type="PROSITE" id="PS51058">
    <property type="entry name" value="ZF_CXXC"/>
    <property type="match status" value="1"/>
</dbReference>
<keyword evidence="5" id="KW-0862">Zinc</keyword>
<evidence type="ECO:0000256" key="5">
    <source>
        <dbReference type="ARBA" id="ARBA00022833"/>
    </source>
</evidence>
<keyword evidence="8" id="KW-0804">Transcription</keyword>
<dbReference type="PROSITE" id="PS50016">
    <property type="entry name" value="ZF_PHD_2"/>
    <property type="match status" value="1"/>
</dbReference>
<dbReference type="Pfam" id="PF00628">
    <property type="entry name" value="PHD"/>
    <property type="match status" value="1"/>
</dbReference>
<evidence type="ECO:0000256" key="3">
    <source>
        <dbReference type="ARBA" id="ARBA00022723"/>
    </source>
</evidence>
<evidence type="ECO:0000313" key="18">
    <source>
        <dbReference type="Proteomes" id="UP000475862"/>
    </source>
</evidence>
<evidence type="ECO:0000256" key="13">
    <source>
        <dbReference type="SAM" id="Coils"/>
    </source>
</evidence>
<dbReference type="InterPro" id="IPR037869">
    <property type="entry name" value="Spp1/CFP1"/>
</dbReference>